<sequence>MPDKNTPEFLGYLHSFRGLAILKIVFGHAVAAACIGAYGVFDISKPILIISEVFYHDSTLYFAMISGLLFSKILKPRGFFKFYKSKLKHIVLPYLFFTVILTIIKINFSQILSFQDGFQVVISKVGMNFIFGKANFALWYIPVLMFLYLMTPVLEFLQRKNSITKTLFFLIIITPLFISRIQNLTEYRLSFETMIYFTGAYALGMFLGVDLNKKLSWLNNYKFLFGIMVLISSAGLFYFYLNDIDYLGLVSLKETVFYIQKISFAIVFILLFKSLEDKQPKWLKPIASDSFSIYFIHGSILYAISPWFIFLLKSNTMNPWNVVLGAVILFSAVLLICMALVAVSKKLFGKYSRMIVGA</sequence>
<evidence type="ECO:0000256" key="1">
    <source>
        <dbReference type="ARBA" id="ARBA00004651"/>
    </source>
</evidence>
<dbReference type="Pfam" id="PF01757">
    <property type="entry name" value="Acyl_transf_3"/>
    <property type="match status" value="1"/>
</dbReference>
<evidence type="ECO:0000313" key="9">
    <source>
        <dbReference type="EMBL" id="MFH6768683.1"/>
    </source>
</evidence>
<comment type="subcellular location">
    <subcellularLocation>
        <location evidence="1">Cell membrane</location>
        <topology evidence="1">Multi-pass membrane protein</topology>
    </subcellularLocation>
</comment>
<reference evidence="9 10" key="1">
    <citation type="submission" date="2024-02" db="EMBL/GenBank/DDBJ databases">
        <title>A Gaetbulibacter species isolated from tidal flats and genomic insights of their niches.</title>
        <authorList>
            <person name="Ye Y."/>
        </authorList>
    </citation>
    <scope>NUCLEOTIDE SEQUENCE [LARGE SCALE GENOMIC DNA]</scope>
    <source>
        <strain evidence="9 10">KEM-8</strain>
    </source>
</reference>
<organism evidence="9 10">
    <name type="scientific">Gaetbulibacter aquiaggeris</name>
    <dbReference type="NCBI Taxonomy" id="1735373"/>
    <lineage>
        <taxon>Bacteria</taxon>
        <taxon>Pseudomonadati</taxon>
        <taxon>Bacteroidota</taxon>
        <taxon>Flavobacteriia</taxon>
        <taxon>Flavobacteriales</taxon>
        <taxon>Flavobacteriaceae</taxon>
        <taxon>Gaetbulibacter</taxon>
    </lineage>
</organism>
<evidence type="ECO:0000256" key="4">
    <source>
        <dbReference type="ARBA" id="ARBA00022692"/>
    </source>
</evidence>
<evidence type="ECO:0000259" key="8">
    <source>
        <dbReference type="Pfam" id="PF01757"/>
    </source>
</evidence>
<feature type="transmembrane region" description="Helical" evidence="7">
    <location>
        <begin position="162"/>
        <end position="181"/>
    </location>
</feature>
<protein>
    <submittedName>
        <fullName evidence="9">Acyltransferase</fullName>
        <ecNumber evidence="9">2.3.1.-</ecNumber>
    </submittedName>
</protein>
<gene>
    <name evidence="9" type="ORF">V8G56_08050</name>
</gene>
<keyword evidence="3" id="KW-1003">Cell membrane</keyword>
<feature type="transmembrane region" description="Helical" evidence="7">
    <location>
        <begin position="223"/>
        <end position="241"/>
    </location>
</feature>
<dbReference type="EC" id="2.3.1.-" evidence="9"/>
<dbReference type="RefSeq" id="WP_395437933.1">
    <property type="nucleotide sequence ID" value="NZ_JBAWKC010000002.1"/>
</dbReference>
<dbReference type="Proteomes" id="UP001610104">
    <property type="component" value="Unassembled WGS sequence"/>
</dbReference>
<evidence type="ECO:0000256" key="2">
    <source>
        <dbReference type="ARBA" id="ARBA00007400"/>
    </source>
</evidence>
<feature type="domain" description="Acyltransferase 3" evidence="8">
    <location>
        <begin position="12"/>
        <end position="340"/>
    </location>
</feature>
<feature type="transmembrane region" description="Helical" evidence="7">
    <location>
        <begin position="129"/>
        <end position="150"/>
    </location>
</feature>
<feature type="transmembrane region" description="Helical" evidence="7">
    <location>
        <begin position="322"/>
        <end position="343"/>
    </location>
</feature>
<comment type="caution">
    <text evidence="9">The sequence shown here is derived from an EMBL/GenBank/DDBJ whole genome shotgun (WGS) entry which is preliminary data.</text>
</comment>
<comment type="similarity">
    <text evidence="2">Belongs to the acyltransferase 3 family.</text>
</comment>
<dbReference type="InterPro" id="IPR002656">
    <property type="entry name" value="Acyl_transf_3_dom"/>
</dbReference>
<proteinExistence type="inferred from homology"/>
<keyword evidence="10" id="KW-1185">Reference proteome</keyword>
<dbReference type="PROSITE" id="PS51257">
    <property type="entry name" value="PROKAR_LIPOPROTEIN"/>
    <property type="match status" value="1"/>
</dbReference>
<evidence type="ECO:0000256" key="7">
    <source>
        <dbReference type="SAM" id="Phobius"/>
    </source>
</evidence>
<keyword evidence="9" id="KW-0012">Acyltransferase</keyword>
<feature type="transmembrane region" description="Helical" evidence="7">
    <location>
        <begin position="53"/>
        <end position="70"/>
    </location>
</feature>
<keyword evidence="4 7" id="KW-0812">Transmembrane</keyword>
<evidence type="ECO:0000256" key="3">
    <source>
        <dbReference type="ARBA" id="ARBA00022475"/>
    </source>
</evidence>
<dbReference type="EMBL" id="JBAWKC010000002">
    <property type="protein sequence ID" value="MFH6768683.1"/>
    <property type="molecule type" value="Genomic_DNA"/>
</dbReference>
<feature type="transmembrane region" description="Helical" evidence="7">
    <location>
        <begin position="91"/>
        <end position="109"/>
    </location>
</feature>
<feature type="transmembrane region" description="Helical" evidence="7">
    <location>
        <begin position="293"/>
        <end position="310"/>
    </location>
</feature>
<dbReference type="PANTHER" id="PTHR40074:SF2">
    <property type="entry name" value="O-ACETYLTRANSFERASE WECH"/>
    <property type="match status" value="1"/>
</dbReference>
<name>A0ABW7MQQ7_9FLAO</name>
<feature type="transmembrane region" description="Helical" evidence="7">
    <location>
        <begin position="20"/>
        <end position="41"/>
    </location>
</feature>
<evidence type="ECO:0000256" key="6">
    <source>
        <dbReference type="ARBA" id="ARBA00023136"/>
    </source>
</evidence>
<keyword evidence="6 7" id="KW-0472">Membrane</keyword>
<evidence type="ECO:0000256" key="5">
    <source>
        <dbReference type="ARBA" id="ARBA00022989"/>
    </source>
</evidence>
<dbReference type="GO" id="GO:0016746">
    <property type="term" value="F:acyltransferase activity"/>
    <property type="evidence" value="ECO:0007669"/>
    <property type="project" value="UniProtKB-KW"/>
</dbReference>
<keyword evidence="9" id="KW-0808">Transferase</keyword>
<keyword evidence="5 7" id="KW-1133">Transmembrane helix</keyword>
<evidence type="ECO:0000313" key="10">
    <source>
        <dbReference type="Proteomes" id="UP001610104"/>
    </source>
</evidence>
<feature type="transmembrane region" description="Helical" evidence="7">
    <location>
        <begin position="193"/>
        <end position="211"/>
    </location>
</feature>
<dbReference type="PANTHER" id="PTHR40074">
    <property type="entry name" value="O-ACETYLTRANSFERASE WECH"/>
    <property type="match status" value="1"/>
</dbReference>
<accession>A0ABW7MQQ7</accession>
<feature type="transmembrane region" description="Helical" evidence="7">
    <location>
        <begin position="256"/>
        <end position="272"/>
    </location>
</feature>